<dbReference type="InterPro" id="IPR013783">
    <property type="entry name" value="Ig-like_fold"/>
</dbReference>
<dbReference type="InterPro" id="IPR017853">
    <property type="entry name" value="GH"/>
</dbReference>
<reference evidence="13" key="1">
    <citation type="journal article" date="2021" name="Nat. Commun.">
        <title>Genetic determinants of endophytism in the Arabidopsis root mycobiome.</title>
        <authorList>
            <person name="Mesny F."/>
            <person name="Miyauchi S."/>
            <person name="Thiergart T."/>
            <person name="Pickel B."/>
            <person name="Atanasova L."/>
            <person name="Karlsson M."/>
            <person name="Huettel B."/>
            <person name="Barry K.W."/>
            <person name="Haridas S."/>
            <person name="Chen C."/>
            <person name="Bauer D."/>
            <person name="Andreopoulos W."/>
            <person name="Pangilinan J."/>
            <person name="LaButti K."/>
            <person name="Riley R."/>
            <person name="Lipzen A."/>
            <person name="Clum A."/>
            <person name="Drula E."/>
            <person name="Henrissat B."/>
            <person name="Kohler A."/>
            <person name="Grigoriev I.V."/>
            <person name="Martin F.M."/>
            <person name="Hacquard S."/>
        </authorList>
    </citation>
    <scope>NUCLEOTIDE SEQUENCE</scope>
    <source>
        <strain evidence="13">MPI-CAGE-AT-0147</strain>
    </source>
</reference>
<feature type="domain" description="Carbohydrate binding X2" evidence="12">
    <location>
        <begin position="376"/>
        <end position="462"/>
    </location>
</feature>
<comment type="caution">
    <text evidence="13">The sequence shown here is derived from an EMBL/GenBank/DDBJ whole genome shotgun (WGS) entry which is preliminary data.</text>
</comment>
<dbReference type="PANTHER" id="PTHR31297">
    <property type="entry name" value="GLUCAN ENDO-1,6-BETA-GLUCOSIDASE B"/>
    <property type="match status" value="1"/>
</dbReference>
<dbReference type="SUPFAM" id="SSF51445">
    <property type="entry name" value="(Trans)glycosidases"/>
    <property type="match status" value="1"/>
</dbReference>
<evidence type="ECO:0000256" key="6">
    <source>
        <dbReference type="ARBA" id="ARBA00023295"/>
    </source>
</evidence>
<dbReference type="OrthoDB" id="412536at2759"/>
<dbReference type="GO" id="GO:0008422">
    <property type="term" value="F:beta-glucosidase activity"/>
    <property type="evidence" value="ECO:0007669"/>
    <property type="project" value="TreeGrafter"/>
</dbReference>
<proteinExistence type="inferred from homology"/>
<evidence type="ECO:0000313" key="13">
    <source>
        <dbReference type="EMBL" id="KAH7116443.1"/>
    </source>
</evidence>
<accession>A0A9P9DBX8</accession>
<feature type="domain" description="Glycoside hydrolase family 5" evidence="11">
    <location>
        <begin position="59"/>
        <end position="335"/>
    </location>
</feature>
<keyword evidence="14" id="KW-1185">Reference proteome</keyword>
<evidence type="ECO:0000256" key="3">
    <source>
        <dbReference type="ARBA" id="ARBA00022801"/>
    </source>
</evidence>
<keyword evidence="4" id="KW-0136">Cellulose degradation</keyword>
<name>A0A9P9DBX8_9HYPO</name>
<comment type="similarity">
    <text evidence="1 9">Belongs to the glycosyl hydrolase 5 (cellulase A) family.</text>
</comment>
<evidence type="ECO:0000256" key="4">
    <source>
        <dbReference type="ARBA" id="ARBA00023001"/>
    </source>
</evidence>
<feature type="signal peptide" evidence="10">
    <location>
        <begin position="1"/>
        <end position="23"/>
    </location>
</feature>
<evidence type="ECO:0000256" key="2">
    <source>
        <dbReference type="ARBA" id="ARBA00022729"/>
    </source>
</evidence>
<dbReference type="GO" id="GO:0005576">
    <property type="term" value="C:extracellular region"/>
    <property type="evidence" value="ECO:0007669"/>
    <property type="project" value="TreeGrafter"/>
</dbReference>
<dbReference type="PANTHER" id="PTHR31297:SF41">
    <property type="entry name" value="ENDOGLUCANASE, PUTATIVE (AFU_ORTHOLOGUE AFUA_5G01830)-RELATED"/>
    <property type="match status" value="1"/>
</dbReference>
<dbReference type="InterPro" id="IPR001547">
    <property type="entry name" value="Glyco_hydro_5"/>
</dbReference>
<evidence type="ECO:0000256" key="8">
    <source>
        <dbReference type="ARBA" id="ARBA00023326"/>
    </source>
</evidence>
<sequence>MYKASLLAVSSAILFTNVDPACSQATVCDGTFQAISAQNFIDGISPGWNLGNTLDAFPNEDSWNNVPVVESVFDGVKGFGFRSVRLPVTWAYHFVGATNQGESPSWTVDPAWLQRVSDVVDMVTARDLYTIVNVHHDSALWADLSVTGANYTMIEEKFYRLWYQIGQKLACKSSLLAFEPINEPRGESAEHAAELHKLNDIFLQAINDAGGFNPQRVVTLSGPGQDIIRTSLWFEKPDPKYPNPYALQVHYYGPYDFTSAAWGRTIWGSEEDKAILKSDFSQLRGNFSDIPIVLGEWLVSPIHSEPAARWKYYDFISRLCLEYGLSPIIWDTGNDHVDRSSSTLRDPTGLGFHMSALSGAINSLADSTTDASSESQSSSAFVFHQVGDPIIQQTLPWLLNGNHVASISDTLGELTEMDDFTVDEQGIQLSASYLARYFDTTSSTGVKTTLSISFSEGAAVSVQLVQWSPPGAPVAQSKAPVGDSLRISVDWHGVAKPAAVAAFKADGTPLVDEWTTVLPSLRRGRTTFGGQWTWDWDQDGVTISESAMSAVINAGQDTTFMIEAFPRVEGNYVNYTVFP</sequence>
<dbReference type="GO" id="GO:0009986">
    <property type="term" value="C:cell surface"/>
    <property type="evidence" value="ECO:0007669"/>
    <property type="project" value="TreeGrafter"/>
</dbReference>
<dbReference type="EMBL" id="JAGMUV010000029">
    <property type="protein sequence ID" value="KAH7116443.1"/>
    <property type="molecule type" value="Genomic_DNA"/>
</dbReference>
<evidence type="ECO:0000256" key="7">
    <source>
        <dbReference type="ARBA" id="ARBA00023316"/>
    </source>
</evidence>
<evidence type="ECO:0000259" key="12">
    <source>
        <dbReference type="Pfam" id="PF03442"/>
    </source>
</evidence>
<keyword evidence="3 9" id="KW-0378">Hydrolase</keyword>
<keyword evidence="8" id="KW-0624">Polysaccharide degradation</keyword>
<evidence type="ECO:0000256" key="1">
    <source>
        <dbReference type="ARBA" id="ARBA00005641"/>
    </source>
</evidence>
<dbReference type="InterPro" id="IPR005102">
    <property type="entry name" value="Carbo-bd_X2"/>
</dbReference>
<keyword evidence="6 9" id="KW-0326">Glycosidase</keyword>
<evidence type="ECO:0000256" key="10">
    <source>
        <dbReference type="SAM" id="SignalP"/>
    </source>
</evidence>
<dbReference type="Gene3D" id="2.60.40.10">
    <property type="entry name" value="Immunoglobulins"/>
    <property type="match status" value="1"/>
</dbReference>
<evidence type="ECO:0000313" key="14">
    <source>
        <dbReference type="Proteomes" id="UP000738349"/>
    </source>
</evidence>
<keyword evidence="5" id="KW-0119">Carbohydrate metabolism</keyword>
<keyword evidence="7" id="KW-0961">Cell wall biogenesis/degradation</keyword>
<dbReference type="Gene3D" id="3.20.20.80">
    <property type="entry name" value="Glycosidases"/>
    <property type="match status" value="1"/>
</dbReference>
<gene>
    <name evidence="13" type="ORF">EDB81DRAFT_668626</name>
</gene>
<dbReference type="InterPro" id="IPR050386">
    <property type="entry name" value="Glycosyl_hydrolase_5"/>
</dbReference>
<dbReference type="Pfam" id="PF00150">
    <property type="entry name" value="Cellulase"/>
    <property type="match status" value="1"/>
</dbReference>
<keyword evidence="2 10" id="KW-0732">Signal</keyword>
<dbReference type="GO" id="GO:0030245">
    <property type="term" value="P:cellulose catabolic process"/>
    <property type="evidence" value="ECO:0007669"/>
    <property type="project" value="UniProtKB-KW"/>
</dbReference>
<evidence type="ECO:0000259" key="11">
    <source>
        <dbReference type="Pfam" id="PF00150"/>
    </source>
</evidence>
<feature type="chain" id="PRO_5040411547" evidence="10">
    <location>
        <begin position="24"/>
        <end position="579"/>
    </location>
</feature>
<organism evidence="13 14">
    <name type="scientific">Dactylonectria macrodidyma</name>
    <dbReference type="NCBI Taxonomy" id="307937"/>
    <lineage>
        <taxon>Eukaryota</taxon>
        <taxon>Fungi</taxon>
        <taxon>Dikarya</taxon>
        <taxon>Ascomycota</taxon>
        <taxon>Pezizomycotina</taxon>
        <taxon>Sordariomycetes</taxon>
        <taxon>Hypocreomycetidae</taxon>
        <taxon>Hypocreales</taxon>
        <taxon>Nectriaceae</taxon>
        <taxon>Dactylonectria</taxon>
    </lineage>
</organism>
<dbReference type="Proteomes" id="UP000738349">
    <property type="component" value="Unassembled WGS sequence"/>
</dbReference>
<dbReference type="Pfam" id="PF03442">
    <property type="entry name" value="CBM_X2"/>
    <property type="match status" value="1"/>
</dbReference>
<protein>
    <submittedName>
        <fullName evidence="13">Extracellular endoglucanase</fullName>
    </submittedName>
</protein>
<dbReference type="AlphaFoldDB" id="A0A9P9DBX8"/>
<dbReference type="GO" id="GO:0071555">
    <property type="term" value="P:cell wall organization"/>
    <property type="evidence" value="ECO:0007669"/>
    <property type="project" value="UniProtKB-KW"/>
</dbReference>
<evidence type="ECO:0000256" key="5">
    <source>
        <dbReference type="ARBA" id="ARBA00023277"/>
    </source>
</evidence>
<evidence type="ECO:0000256" key="9">
    <source>
        <dbReference type="RuleBase" id="RU361153"/>
    </source>
</evidence>